<dbReference type="OrthoDB" id="10651114at2759"/>
<organism evidence="1 2">
    <name type="scientific">Erysiphe neolycopersici</name>
    <dbReference type="NCBI Taxonomy" id="212602"/>
    <lineage>
        <taxon>Eukaryota</taxon>
        <taxon>Fungi</taxon>
        <taxon>Dikarya</taxon>
        <taxon>Ascomycota</taxon>
        <taxon>Pezizomycotina</taxon>
        <taxon>Leotiomycetes</taxon>
        <taxon>Erysiphales</taxon>
        <taxon>Erysiphaceae</taxon>
        <taxon>Erysiphe</taxon>
    </lineage>
</organism>
<reference evidence="1 2" key="1">
    <citation type="journal article" date="2018" name="BMC Genomics">
        <title>Comparative genome analyses reveal sequence features reflecting distinct modes of host-adaptation between dicot and monocot powdery mildew.</title>
        <authorList>
            <person name="Wu Y."/>
            <person name="Ma X."/>
            <person name="Pan Z."/>
            <person name="Kale S.D."/>
            <person name="Song Y."/>
            <person name="King H."/>
            <person name="Zhang Q."/>
            <person name="Presley C."/>
            <person name="Deng X."/>
            <person name="Wei C.I."/>
            <person name="Xiao S."/>
        </authorList>
    </citation>
    <scope>NUCLEOTIDE SEQUENCE [LARGE SCALE GENOMIC DNA]</scope>
    <source>
        <strain evidence="1">UMSG2</strain>
    </source>
</reference>
<protein>
    <submittedName>
        <fullName evidence="1">Uncharacterized protein</fullName>
    </submittedName>
</protein>
<evidence type="ECO:0000313" key="1">
    <source>
        <dbReference type="EMBL" id="RKF64605.1"/>
    </source>
</evidence>
<keyword evidence="2" id="KW-1185">Reference proteome</keyword>
<name>A0A420I4N3_9PEZI</name>
<proteinExistence type="predicted"/>
<dbReference type="Proteomes" id="UP000286134">
    <property type="component" value="Unassembled WGS sequence"/>
</dbReference>
<dbReference type="AlphaFoldDB" id="A0A420I4N3"/>
<evidence type="ECO:0000313" key="2">
    <source>
        <dbReference type="Proteomes" id="UP000286134"/>
    </source>
</evidence>
<sequence length="406" mass="46091">MGQSTTQNQILERSQGESSSFFNFGDLFSAKIASLLQDFTGLPSTFSREKLTHGPWKKTENNQNMFNKDNKTSLQQDRKIIGDKAFEIPVKKYPGWVSSSTNSIPADAERRLGANQNNCNIKMPLNASLWQELVLGTQFSKADVEDYRRLWDHVANEHNSSDLNRKNNSQCLFLEMPSFISSQVTLMAREIFDRADFLSSQLFQGPFDPYFGLSKNLNVPGNPLSESSGVDTKNENIKNGILKSSSINNYETKSLRFETFPWSHREAEPVITNPFDRKICDDAETELDLYSFFSRCLSPMNQDREINVTNNRTTNLKKDLASYSQKLQCEIRLPFSSFTKEYTEIHESSLEDAGNPDRVVSSLSSSTQRLDHSGKLLHTSIQVTKTYGDGHSTSTTKDYIENIEEL</sequence>
<gene>
    <name evidence="1" type="ORF">OnM2_017091</name>
</gene>
<accession>A0A420I4N3</accession>
<dbReference type="EMBL" id="MCFK01001776">
    <property type="protein sequence ID" value="RKF64605.1"/>
    <property type="molecule type" value="Genomic_DNA"/>
</dbReference>
<comment type="caution">
    <text evidence="1">The sequence shown here is derived from an EMBL/GenBank/DDBJ whole genome shotgun (WGS) entry which is preliminary data.</text>
</comment>